<dbReference type="PANTHER" id="PTHR23104">
    <property type="entry name" value="MULTIPLE COAGULATION FACTOR DEFICIENCY PROTEIN 2 NEURAL STEM CELL DERIVED NEURONAL SURVIVAL PROTEIN"/>
    <property type="match status" value="1"/>
</dbReference>
<proteinExistence type="predicted"/>
<dbReference type="SUPFAM" id="SSF47473">
    <property type="entry name" value="EF-hand"/>
    <property type="match status" value="1"/>
</dbReference>
<feature type="domain" description="EF-hand" evidence="7">
    <location>
        <begin position="82"/>
        <end position="117"/>
    </location>
</feature>
<keyword evidence="1" id="KW-0479">Metal-binding</keyword>
<dbReference type="RefSeq" id="XP_028292096.1">
    <property type="nucleotide sequence ID" value="XM_028436295.1"/>
</dbReference>
<dbReference type="OrthoDB" id="289247at2759"/>
<dbReference type="InterPro" id="IPR018247">
    <property type="entry name" value="EF_Hand_1_Ca_BS"/>
</dbReference>
<dbReference type="Proteomes" id="UP000694680">
    <property type="component" value="Chromosome 3"/>
</dbReference>
<dbReference type="InterPro" id="IPR052110">
    <property type="entry name" value="MCFD2-like"/>
</dbReference>
<keyword evidence="4" id="KW-0106">Calcium</keyword>
<evidence type="ECO:0000259" key="7">
    <source>
        <dbReference type="PROSITE" id="PS50222"/>
    </source>
</evidence>
<feature type="compositionally biased region" description="Basic and acidic residues" evidence="5">
    <location>
        <begin position="225"/>
        <end position="234"/>
    </location>
</feature>
<evidence type="ECO:0000256" key="6">
    <source>
        <dbReference type="SAM" id="SignalP"/>
    </source>
</evidence>
<dbReference type="AlphaFoldDB" id="A0A8C5GVZ3"/>
<dbReference type="Gene3D" id="1.10.238.10">
    <property type="entry name" value="EF-hand"/>
    <property type="match status" value="1"/>
</dbReference>
<feature type="signal peptide" evidence="6">
    <location>
        <begin position="1"/>
        <end position="30"/>
    </location>
</feature>
<gene>
    <name evidence="8" type="primary">cgref1</name>
</gene>
<dbReference type="InterPro" id="IPR002048">
    <property type="entry name" value="EF_hand_dom"/>
</dbReference>
<sequence>MQTGEFTKSHLDRLLSCALLVFLLINLCLAAPERFQRHEPVDTPPSAQLANPFDSGEEERRLLQSYIKSSLKNSSGEPEIHTREQEVFFLLRLYDYDRSGFLDGLEMMKLLSDYNSYHSPNAQTSEQVVSMVDSLLQSQDVNEDGLLTPSELLSPSLSHSEDSNASKHEREEKIGAVASNVNAGASEPLEDGGTQEGAQLQDEEQPQKETKAVGNEEEEKAIANTDHHKGKETPAEEQQPVQRIPVHQGQPEI</sequence>
<dbReference type="CTD" id="10669"/>
<dbReference type="InterPro" id="IPR011992">
    <property type="entry name" value="EF-hand-dom_pair"/>
</dbReference>
<keyword evidence="9" id="KW-1185">Reference proteome</keyword>
<evidence type="ECO:0000256" key="3">
    <source>
        <dbReference type="ARBA" id="ARBA00022737"/>
    </source>
</evidence>
<feature type="compositionally biased region" description="Low complexity" evidence="5">
    <location>
        <begin position="146"/>
        <end position="158"/>
    </location>
</feature>
<evidence type="ECO:0000313" key="9">
    <source>
        <dbReference type="Proteomes" id="UP000694680"/>
    </source>
</evidence>
<keyword evidence="3" id="KW-0677">Repeat</keyword>
<organism evidence="8 9">
    <name type="scientific">Gouania willdenowi</name>
    <name type="common">Blunt-snouted clingfish</name>
    <name type="synonym">Lepadogaster willdenowi</name>
    <dbReference type="NCBI Taxonomy" id="441366"/>
    <lineage>
        <taxon>Eukaryota</taxon>
        <taxon>Metazoa</taxon>
        <taxon>Chordata</taxon>
        <taxon>Craniata</taxon>
        <taxon>Vertebrata</taxon>
        <taxon>Euteleostomi</taxon>
        <taxon>Actinopterygii</taxon>
        <taxon>Neopterygii</taxon>
        <taxon>Teleostei</taxon>
        <taxon>Neoteleostei</taxon>
        <taxon>Acanthomorphata</taxon>
        <taxon>Ovalentaria</taxon>
        <taxon>Blenniimorphae</taxon>
        <taxon>Blenniiformes</taxon>
        <taxon>Gobiesocoidei</taxon>
        <taxon>Gobiesocidae</taxon>
        <taxon>Gobiesocinae</taxon>
        <taxon>Gouania</taxon>
    </lineage>
</organism>
<dbReference type="Ensembl" id="ENSGWIT00000039102.1">
    <property type="protein sequence ID" value="ENSGWIP00000035875.1"/>
    <property type="gene ID" value="ENSGWIG00000018521.1"/>
</dbReference>
<dbReference type="GeneID" id="114455214"/>
<dbReference type="PROSITE" id="PS50222">
    <property type="entry name" value="EF_HAND_2"/>
    <property type="match status" value="1"/>
</dbReference>
<reference evidence="8" key="3">
    <citation type="submission" date="2025-09" db="UniProtKB">
        <authorList>
            <consortium name="Ensembl"/>
        </authorList>
    </citation>
    <scope>IDENTIFICATION</scope>
</reference>
<dbReference type="GO" id="GO:0005509">
    <property type="term" value="F:calcium ion binding"/>
    <property type="evidence" value="ECO:0007669"/>
    <property type="project" value="InterPro"/>
</dbReference>
<evidence type="ECO:0000256" key="2">
    <source>
        <dbReference type="ARBA" id="ARBA00022729"/>
    </source>
</evidence>
<dbReference type="PROSITE" id="PS00018">
    <property type="entry name" value="EF_HAND_1"/>
    <property type="match status" value="2"/>
</dbReference>
<reference evidence="8" key="1">
    <citation type="submission" date="2020-06" db="EMBL/GenBank/DDBJ databases">
        <authorList>
            <consortium name="Wellcome Sanger Institute Data Sharing"/>
        </authorList>
    </citation>
    <scope>NUCLEOTIDE SEQUENCE [LARGE SCALE GENOMIC DNA]</scope>
</reference>
<reference evidence="8" key="2">
    <citation type="submission" date="2025-08" db="UniProtKB">
        <authorList>
            <consortium name="Ensembl"/>
        </authorList>
    </citation>
    <scope>IDENTIFICATION</scope>
</reference>
<keyword evidence="2 6" id="KW-0732">Signal</keyword>
<dbReference type="PANTHER" id="PTHR23104:SF15">
    <property type="entry name" value="CELL GROWTH REGULATOR WITH EF HAND DOMAIN PROTEIN 1"/>
    <property type="match status" value="1"/>
</dbReference>
<feature type="chain" id="PRO_5034099380" description="EF-hand domain-containing protein" evidence="6">
    <location>
        <begin position="31"/>
        <end position="253"/>
    </location>
</feature>
<evidence type="ECO:0000256" key="1">
    <source>
        <dbReference type="ARBA" id="ARBA00022723"/>
    </source>
</evidence>
<evidence type="ECO:0000313" key="8">
    <source>
        <dbReference type="Ensembl" id="ENSGWIP00000035875.1"/>
    </source>
</evidence>
<name>A0A8C5GVZ3_GOUWI</name>
<evidence type="ECO:0000256" key="4">
    <source>
        <dbReference type="ARBA" id="ARBA00022837"/>
    </source>
</evidence>
<evidence type="ECO:0000256" key="5">
    <source>
        <dbReference type="SAM" id="MobiDB-lite"/>
    </source>
</evidence>
<feature type="region of interest" description="Disordered" evidence="5">
    <location>
        <begin position="146"/>
        <end position="253"/>
    </location>
</feature>
<protein>
    <recommendedName>
        <fullName evidence="7">EF-hand domain-containing protein</fullName>
    </recommendedName>
</protein>
<feature type="compositionally biased region" description="Basic and acidic residues" evidence="5">
    <location>
        <begin position="159"/>
        <end position="174"/>
    </location>
</feature>
<accession>A0A8C5GVZ3</accession>